<name>A0A2J6QKQ9_9HELO</name>
<dbReference type="Proteomes" id="UP000235672">
    <property type="component" value="Unassembled WGS sequence"/>
</dbReference>
<evidence type="ECO:0000313" key="1">
    <source>
        <dbReference type="EMBL" id="PMD26827.1"/>
    </source>
</evidence>
<dbReference type="STRING" id="1745343.A0A2J6QKQ9"/>
<dbReference type="AlphaFoldDB" id="A0A2J6QKQ9"/>
<proteinExistence type="predicted"/>
<dbReference type="EMBL" id="KZ613467">
    <property type="protein sequence ID" value="PMD26827.1"/>
    <property type="molecule type" value="Genomic_DNA"/>
</dbReference>
<organism evidence="1 2">
    <name type="scientific">Hyaloscypha hepaticicola</name>
    <dbReference type="NCBI Taxonomy" id="2082293"/>
    <lineage>
        <taxon>Eukaryota</taxon>
        <taxon>Fungi</taxon>
        <taxon>Dikarya</taxon>
        <taxon>Ascomycota</taxon>
        <taxon>Pezizomycotina</taxon>
        <taxon>Leotiomycetes</taxon>
        <taxon>Helotiales</taxon>
        <taxon>Hyaloscyphaceae</taxon>
        <taxon>Hyaloscypha</taxon>
    </lineage>
</organism>
<gene>
    <name evidence="1" type="ORF">NA56DRAFT_685117</name>
</gene>
<sequence>MSATDGSARRPPQAVSQDQMIETCYSFIPKRVGSDLSFVYFDAEITPAIFGDVLQFCAIVMRVKFPLRKFISWNTKDTSCLDLLALDAAYLHITAFSARAFIDKILGQPNHATS</sequence>
<reference evidence="1 2" key="1">
    <citation type="submission" date="2016-05" db="EMBL/GenBank/DDBJ databases">
        <title>A degradative enzymes factory behind the ericoid mycorrhizal symbiosis.</title>
        <authorList>
            <consortium name="DOE Joint Genome Institute"/>
            <person name="Martino E."/>
            <person name="Morin E."/>
            <person name="Grelet G."/>
            <person name="Kuo A."/>
            <person name="Kohler A."/>
            <person name="Daghino S."/>
            <person name="Barry K."/>
            <person name="Choi C."/>
            <person name="Cichocki N."/>
            <person name="Clum A."/>
            <person name="Copeland A."/>
            <person name="Hainaut M."/>
            <person name="Haridas S."/>
            <person name="Labutti K."/>
            <person name="Lindquist E."/>
            <person name="Lipzen A."/>
            <person name="Khouja H.-R."/>
            <person name="Murat C."/>
            <person name="Ohm R."/>
            <person name="Olson A."/>
            <person name="Spatafora J."/>
            <person name="Veneault-Fourrey C."/>
            <person name="Henrissat B."/>
            <person name="Grigoriev I."/>
            <person name="Martin F."/>
            <person name="Perotto S."/>
        </authorList>
    </citation>
    <scope>NUCLEOTIDE SEQUENCE [LARGE SCALE GENOMIC DNA]</scope>
    <source>
        <strain evidence="1 2">UAMH 7357</strain>
    </source>
</reference>
<keyword evidence="2" id="KW-1185">Reference proteome</keyword>
<protein>
    <submittedName>
        <fullName evidence="1">Uncharacterized protein</fullName>
    </submittedName>
</protein>
<evidence type="ECO:0000313" key="2">
    <source>
        <dbReference type="Proteomes" id="UP000235672"/>
    </source>
</evidence>
<accession>A0A2J6QKQ9</accession>